<proteinExistence type="predicted"/>
<dbReference type="EMBL" id="CP001032">
    <property type="protein sequence ID" value="ACB77284.1"/>
    <property type="molecule type" value="Genomic_DNA"/>
</dbReference>
<gene>
    <name evidence="2" type="ordered locus">Oter_4010</name>
</gene>
<accession>B1ZZU8</accession>
<dbReference type="STRING" id="452637.Oter_4010"/>
<dbReference type="Proteomes" id="UP000007013">
    <property type="component" value="Chromosome"/>
</dbReference>
<evidence type="ECO:0000256" key="1">
    <source>
        <dbReference type="SAM" id="MobiDB-lite"/>
    </source>
</evidence>
<organism evidence="2 3">
    <name type="scientific">Opitutus terrae (strain DSM 11246 / JCM 15787 / PB90-1)</name>
    <dbReference type="NCBI Taxonomy" id="452637"/>
    <lineage>
        <taxon>Bacteria</taxon>
        <taxon>Pseudomonadati</taxon>
        <taxon>Verrucomicrobiota</taxon>
        <taxon>Opitutia</taxon>
        <taxon>Opitutales</taxon>
        <taxon>Opitutaceae</taxon>
        <taxon>Opitutus</taxon>
    </lineage>
</organism>
<dbReference type="KEGG" id="ote:Oter_4010"/>
<protein>
    <submittedName>
        <fullName evidence="2">Uncharacterized protein</fullName>
    </submittedName>
</protein>
<feature type="compositionally biased region" description="Pro residues" evidence="1">
    <location>
        <begin position="7"/>
        <end position="16"/>
    </location>
</feature>
<evidence type="ECO:0000313" key="2">
    <source>
        <dbReference type="EMBL" id="ACB77284.1"/>
    </source>
</evidence>
<dbReference type="AlphaFoldDB" id="B1ZZU8"/>
<feature type="region of interest" description="Disordered" evidence="1">
    <location>
        <begin position="1"/>
        <end position="23"/>
    </location>
</feature>
<reference evidence="2 3" key="1">
    <citation type="journal article" date="2011" name="J. Bacteriol.">
        <title>Genome sequence of the verrucomicrobium Opitutus terrae PB90-1, an abundant inhabitant of rice paddy soil ecosystems.</title>
        <authorList>
            <person name="van Passel M.W."/>
            <person name="Kant R."/>
            <person name="Palva A."/>
            <person name="Copeland A."/>
            <person name="Lucas S."/>
            <person name="Lapidus A."/>
            <person name="Glavina del Rio T."/>
            <person name="Pitluck S."/>
            <person name="Goltsman E."/>
            <person name="Clum A."/>
            <person name="Sun H."/>
            <person name="Schmutz J."/>
            <person name="Larimer F.W."/>
            <person name="Land M.L."/>
            <person name="Hauser L."/>
            <person name="Kyrpides N."/>
            <person name="Mikhailova N."/>
            <person name="Richardson P.P."/>
            <person name="Janssen P.H."/>
            <person name="de Vos W.M."/>
            <person name="Smidt H."/>
        </authorList>
    </citation>
    <scope>NUCLEOTIDE SEQUENCE [LARGE SCALE GENOMIC DNA]</scope>
    <source>
        <strain evidence="3">DSM 11246 / JCM 15787 / PB90-1</strain>
    </source>
</reference>
<sequence length="61" mass="6832">MENIRPIQPPAAPPVPQDSVRSLEQKKLQDQCLELNRQAIVPAPESKAGKDFREILDSIKP</sequence>
<dbReference type="HOGENOM" id="CLU_2918157_0_0_0"/>
<evidence type="ECO:0000313" key="3">
    <source>
        <dbReference type="Proteomes" id="UP000007013"/>
    </source>
</evidence>
<name>B1ZZU8_OPITP</name>
<keyword evidence="3" id="KW-1185">Reference proteome</keyword>